<dbReference type="SUPFAM" id="SSF51011">
    <property type="entry name" value="Glycosyl hydrolase domain"/>
    <property type="match status" value="1"/>
</dbReference>
<sequence length="484" mass="54305">MQITIRPEVKQHKISRYLYGHFAEHIGRCIYNGIWAGEDSAIKNEKGIRLDTAEALKKVALPALRWPGGCFADSYHWKDGIGPKDKRPKRHNLWWNQPETNQFGTDEFMRFCARIGTEPYICVNVGSGTVEEACAWVEYCNSSQDTAITGQRRTNGHPEPYNVKFWGVGNENWGCGGAMEPEHYADLYRQFAGYMRPTGGDIKLIACGSHPGIIDWDERFLVKLKPALGLVDYIALNIYTGGSPEVNFTDEDYYRTIAGVITMDDNIKRASGLTQSYSAYGHPIGVIMDEWGTWYKEAVVENGVCQQSTMRDALFTAASFHCFHKFDRLFMTNMAQTVNVLQALILTKGSKAVLTPTYHVYEMFMPHRDAAVVPAELNGNPALNLPDGKKKDAVSVSASVSDDGKELFVSIANLDLKNNIDADLRVISGQKWEIKEIRQLSAKDIHTHNTFEEPDMVKPAEIRAKEIKKFPAMSVTAVKMKTVS</sequence>
<keyword evidence="7" id="KW-0326">Glycosidase</keyword>
<dbReference type="Proteomes" id="UP000229307">
    <property type="component" value="Unassembled WGS sequence"/>
</dbReference>
<evidence type="ECO:0000313" key="10">
    <source>
        <dbReference type="Proteomes" id="UP000229307"/>
    </source>
</evidence>
<organism evidence="9 10">
    <name type="scientific">Candidatus Desantisbacteria bacterium CG_4_10_14_0_8_um_filter_48_22</name>
    <dbReference type="NCBI Taxonomy" id="1974543"/>
    <lineage>
        <taxon>Bacteria</taxon>
        <taxon>Candidatus Desantisiibacteriota</taxon>
    </lineage>
</organism>
<keyword evidence="6" id="KW-0119">Carbohydrate metabolism</keyword>
<comment type="similarity">
    <text evidence="2">Belongs to the glycosyl hydrolase 51 family.</text>
</comment>
<dbReference type="Gene3D" id="3.20.20.80">
    <property type="entry name" value="Glycosidases"/>
    <property type="match status" value="1"/>
</dbReference>
<dbReference type="Pfam" id="PF22848">
    <property type="entry name" value="ASD1_dom"/>
    <property type="match status" value="1"/>
</dbReference>
<dbReference type="EMBL" id="PFMR01000193">
    <property type="protein sequence ID" value="PIZ16354.1"/>
    <property type="molecule type" value="Genomic_DNA"/>
</dbReference>
<evidence type="ECO:0000256" key="4">
    <source>
        <dbReference type="ARBA" id="ARBA00012670"/>
    </source>
</evidence>
<protein>
    <recommendedName>
        <fullName evidence="4">non-reducing end alpha-L-arabinofuranosidase</fullName>
        <ecNumber evidence="4">3.2.1.55</ecNumber>
    </recommendedName>
</protein>
<gene>
    <name evidence="9" type="ORF">COY52_07335</name>
</gene>
<dbReference type="Gene3D" id="2.60.40.1180">
    <property type="entry name" value="Golgi alpha-mannosidase II"/>
    <property type="match status" value="1"/>
</dbReference>
<dbReference type="PANTHER" id="PTHR43576">
    <property type="entry name" value="ALPHA-L-ARABINOFURANOSIDASE C-RELATED"/>
    <property type="match status" value="1"/>
</dbReference>
<dbReference type="EC" id="3.2.1.55" evidence="4"/>
<evidence type="ECO:0000256" key="7">
    <source>
        <dbReference type="ARBA" id="ARBA00023295"/>
    </source>
</evidence>
<evidence type="ECO:0000256" key="2">
    <source>
        <dbReference type="ARBA" id="ARBA00007186"/>
    </source>
</evidence>
<comment type="catalytic activity">
    <reaction evidence="1">
        <text>Hydrolysis of terminal non-reducing alpha-L-arabinofuranoside residues in alpha-L-arabinosides.</text>
        <dbReference type="EC" id="3.2.1.55"/>
    </reaction>
</comment>
<dbReference type="GO" id="GO:0000272">
    <property type="term" value="P:polysaccharide catabolic process"/>
    <property type="evidence" value="ECO:0007669"/>
    <property type="project" value="TreeGrafter"/>
</dbReference>
<dbReference type="GO" id="GO:0046556">
    <property type="term" value="F:alpha-L-arabinofuranosidase activity"/>
    <property type="evidence" value="ECO:0007669"/>
    <property type="project" value="UniProtKB-EC"/>
</dbReference>
<dbReference type="InterPro" id="IPR013780">
    <property type="entry name" value="Glyco_hydro_b"/>
</dbReference>
<evidence type="ECO:0000256" key="6">
    <source>
        <dbReference type="ARBA" id="ARBA00023277"/>
    </source>
</evidence>
<comment type="subunit">
    <text evidence="3">Homohexamer; trimer of dimers.</text>
</comment>
<dbReference type="AlphaFoldDB" id="A0A2M7S9Z5"/>
<dbReference type="InterPro" id="IPR010720">
    <property type="entry name" value="Alpha-L-AF_C"/>
</dbReference>
<evidence type="ECO:0000256" key="3">
    <source>
        <dbReference type="ARBA" id="ARBA00011165"/>
    </source>
</evidence>
<dbReference type="Pfam" id="PF06964">
    <property type="entry name" value="Alpha-L-AF_C"/>
    <property type="match status" value="1"/>
</dbReference>
<dbReference type="SMART" id="SM00813">
    <property type="entry name" value="Alpha-L-AF_C"/>
    <property type="match status" value="1"/>
</dbReference>
<comment type="caution">
    <text evidence="9">The sequence shown here is derived from an EMBL/GenBank/DDBJ whole genome shotgun (WGS) entry which is preliminary data.</text>
</comment>
<dbReference type="GO" id="GO:0046373">
    <property type="term" value="P:L-arabinose metabolic process"/>
    <property type="evidence" value="ECO:0007669"/>
    <property type="project" value="InterPro"/>
</dbReference>
<dbReference type="PANTHER" id="PTHR43576:SF2">
    <property type="entry name" value="INTRACELLULAR EXO-ALPHA-L-ARABINOFURANOSIDASE 2"/>
    <property type="match status" value="1"/>
</dbReference>
<dbReference type="SUPFAM" id="SSF51445">
    <property type="entry name" value="(Trans)glycosidases"/>
    <property type="match status" value="1"/>
</dbReference>
<reference evidence="10" key="1">
    <citation type="submission" date="2017-09" db="EMBL/GenBank/DDBJ databases">
        <title>Depth-based differentiation of microbial function through sediment-hosted aquifers and enrichment of novel symbionts in the deep terrestrial subsurface.</title>
        <authorList>
            <person name="Probst A.J."/>
            <person name="Ladd B."/>
            <person name="Jarett J.K."/>
            <person name="Geller-Mcgrath D.E."/>
            <person name="Sieber C.M.K."/>
            <person name="Emerson J.B."/>
            <person name="Anantharaman K."/>
            <person name="Thomas B.C."/>
            <person name="Malmstrom R."/>
            <person name="Stieglmeier M."/>
            <person name="Klingl A."/>
            <person name="Woyke T."/>
            <person name="Ryan C.M."/>
            <person name="Banfield J.F."/>
        </authorList>
    </citation>
    <scope>NUCLEOTIDE SEQUENCE [LARGE SCALE GENOMIC DNA]</scope>
</reference>
<dbReference type="InterPro" id="IPR055235">
    <property type="entry name" value="ASD1_cat"/>
</dbReference>
<evidence type="ECO:0000259" key="8">
    <source>
        <dbReference type="SMART" id="SM00813"/>
    </source>
</evidence>
<proteinExistence type="inferred from homology"/>
<name>A0A2M7S9Z5_9BACT</name>
<evidence type="ECO:0000256" key="1">
    <source>
        <dbReference type="ARBA" id="ARBA00001462"/>
    </source>
</evidence>
<keyword evidence="5" id="KW-0378">Hydrolase</keyword>
<evidence type="ECO:0000313" key="9">
    <source>
        <dbReference type="EMBL" id="PIZ16354.1"/>
    </source>
</evidence>
<accession>A0A2M7S9Z5</accession>
<feature type="domain" description="Alpha-L-arabinofuranosidase C-terminal" evidence="8">
    <location>
        <begin position="289"/>
        <end position="474"/>
    </location>
</feature>
<dbReference type="InterPro" id="IPR017853">
    <property type="entry name" value="GH"/>
</dbReference>
<evidence type="ECO:0000256" key="5">
    <source>
        <dbReference type="ARBA" id="ARBA00022801"/>
    </source>
</evidence>